<organism evidence="1">
    <name type="scientific">Trepomonas sp. PC1</name>
    <dbReference type="NCBI Taxonomy" id="1076344"/>
    <lineage>
        <taxon>Eukaryota</taxon>
        <taxon>Metamonada</taxon>
        <taxon>Diplomonadida</taxon>
        <taxon>Hexamitidae</taxon>
        <taxon>Hexamitinae</taxon>
        <taxon>Trepomonas</taxon>
    </lineage>
</organism>
<gene>
    <name evidence="1" type="ORF">TPC1_14900</name>
</gene>
<protein>
    <submittedName>
        <fullName evidence="1">Leucine rich repeats-containing protein</fullName>
    </submittedName>
</protein>
<dbReference type="Gene3D" id="3.80.10.10">
    <property type="entry name" value="Ribonuclease Inhibitor"/>
    <property type="match status" value="1"/>
</dbReference>
<feature type="non-terminal residue" evidence="1">
    <location>
        <position position="270"/>
    </location>
</feature>
<dbReference type="EMBL" id="GDID01003624">
    <property type="protein sequence ID" value="JAP92982.1"/>
    <property type="molecule type" value="Transcribed_RNA"/>
</dbReference>
<feature type="non-terminal residue" evidence="1">
    <location>
        <position position="1"/>
    </location>
</feature>
<dbReference type="SUPFAM" id="SSF52058">
    <property type="entry name" value="L domain-like"/>
    <property type="match status" value="1"/>
</dbReference>
<reference evidence="1" key="1">
    <citation type="submission" date="2015-07" db="EMBL/GenBank/DDBJ databases">
        <title>Adaptation to a free-living lifestyle via gene acquisitions in the diplomonad Trepomonas sp. PC1.</title>
        <authorList>
            <person name="Xu F."/>
            <person name="Jerlstrom-Hultqvist J."/>
            <person name="Kolisko M."/>
            <person name="Simpson A.G.B."/>
            <person name="Roger A.J."/>
            <person name="Svard S.G."/>
            <person name="Andersson J.O."/>
        </authorList>
    </citation>
    <scope>NUCLEOTIDE SEQUENCE</scope>
    <source>
        <strain evidence="1">PC1</strain>
    </source>
</reference>
<dbReference type="InterPro" id="IPR032675">
    <property type="entry name" value="LRR_dom_sf"/>
</dbReference>
<evidence type="ECO:0000313" key="1">
    <source>
        <dbReference type="EMBL" id="JAP92982.1"/>
    </source>
</evidence>
<proteinExistence type="predicted"/>
<name>A0A146K7Z9_9EUKA</name>
<dbReference type="Pfam" id="PF13306">
    <property type="entry name" value="LRR_5"/>
    <property type="match status" value="1"/>
</dbReference>
<accession>A0A146K7Z9</accession>
<sequence length="270" mass="31343">KSRVFGGYINQNSILHNNILHRLAGLKCQPAFPFNLRLPIPFKQTFYSVYNRKILYAPHFRKFDGMTTAFICPSVQKLNWKTQTTSELKFLICKNLKCVFRNAFQSHQFLSVVIAKLEKIGNNAFQNCRELKFIDLTRLKIVPEFAFQNCFKLLSQKLTSAVEIHEKAFENCYQLKAVAANNLKKCEIDAFAGCGCLLQSGFEGELVDVERGAVGEEFFKIQKRFQFLARQGQNWLIERIRQSVKQRNHMTQLKRMIGICKMGRQVSQRK</sequence>
<dbReference type="AlphaFoldDB" id="A0A146K7Z9"/>
<dbReference type="InterPro" id="IPR026906">
    <property type="entry name" value="LRR_5"/>
</dbReference>